<keyword evidence="4" id="KW-1185">Reference proteome</keyword>
<keyword evidence="2" id="KW-0732">Signal</keyword>
<sequence>MRNHLLGALIVTALLTGGWTAGTPEVPVPVPQPGPGPTVPPKPSDPVPLPPTTPHSMQQEGEIHTSALHLIAEREGSSSETLSGLLIELNLDQRRGRVTTDVGKTVSFSIPNPDLFRNLSIGERVTLKLDSSQRAVGVLEQTAPEIPPPG</sequence>
<evidence type="ECO:0000256" key="2">
    <source>
        <dbReference type="SAM" id="SignalP"/>
    </source>
</evidence>
<reference evidence="3 4" key="1">
    <citation type="submission" date="2021-02" db="EMBL/GenBank/DDBJ databases">
        <authorList>
            <person name="Han P."/>
        </authorList>
    </citation>
    <scope>NUCLEOTIDE SEQUENCE [LARGE SCALE GENOMIC DNA]</scope>
    <source>
        <strain evidence="3">Candidatus Nitrospira sp. ZN2</strain>
    </source>
</reference>
<gene>
    <name evidence="3" type="ORF">NSPZN2_100185</name>
</gene>
<feature type="chain" id="PRO_5047395012" description="DUF5666 domain-containing protein" evidence="2">
    <location>
        <begin position="22"/>
        <end position="150"/>
    </location>
</feature>
<feature type="region of interest" description="Disordered" evidence="1">
    <location>
        <begin position="21"/>
        <end position="59"/>
    </location>
</feature>
<feature type="signal peptide" evidence="2">
    <location>
        <begin position="1"/>
        <end position="21"/>
    </location>
</feature>
<protein>
    <recommendedName>
        <fullName evidence="5">DUF5666 domain-containing protein</fullName>
    </recommendedName>
</protein>
<evidence type="ECO:0000313" key="3">
    <source>
        <dbReference type="EMBL" id="CAE6727598.1"/>
    </source>
</evidence>
<evidence type="ECO:0000256" key="1">
    <source>
        <dbReference type="SAM" id="MobiDB-lite"/>
    </source>
</evidence>
<organism evidence="3 4">
    <name type="scientific">Nitrospira defluvii</name>
    <dbReference type="NCBI Taxonomy" id="330214"/>
    <lineage>
        <taxon>Bacteria</taxon>
        <taxon>Pseudomonadati</taxon>
        <taxon>Nitrospirota</taxon>
        <taxon>Nitrospiria</taxon>
        <taxon>Nitrospirales</taxon>
        <taxon>Nitrospiraceae</taxon>
        <taxon>Nitrospira</taxon>
    </lineage>
</organism>
<dbReference type="EMBL" id="CAJNBJ010000002">
    <property type="protein sequence ID" value="CAE6727598.1"/>
    <property type="molecule type" value="Genomic_DNA"/>
</dbReference>
<comment type="caution">
    <text evidence="3">The sequence shown here is derived from an EMBL/GenBank/DDBJ whole genome shotgun (WGS) entry which is preliminary data.</text>
</comment>
<dbReference type="RefSeq" id="WP_213041552.1">
    <property type="nucleotide sequence ID" value="NZ_CAJNBJ010000002.1"/>
</dbReference>
<evidence type="ECO:0000313" key="4">
    <source>
        <dbReference type="Proteomes" id="UP000675880"/>
    </source>
</evidence>
<name>A0ABM8R1L7_9BACT</name>
<accession>A0ABM8R1L7</accession>
<evidence type="ECO:0008006" key="5">
    <source>
        <dbReference type="Google" id="ProtNLM"/>
    </source>
</evidence>
<dbReference type="Proteomes" id="UP000675880">
    <property type="component" value="Unassembled WGS sequence"/>
</dbReference>
<feature type="compositionally biased region" description="Pro residues" evidence="1">
    <location>
        <begin position="26"/>
        <end position="53"/>
    </location>
</feature>
<proteinExistence type="predicted"/>